<reference evidence="2 3" key="1">
    <citation type="submission" date="2008-05" db="EMBL/GenBank/DDBJ databases">
        <title>Complete sequence of Chlorobium limicola DSM 245.</title>
        <authorList>
            <consortium name="US DOE Joint Genome Institute"/>
            <person name="Lucas S."/>
            <person name="Copeland A."/>
            <person name="Lapidus A."/>
            <person name="Glavina del Rio T."/>
            <person name="Dalin E."/>
            <person name="Tice H."/>
            <person name="Bruce D."/>
            <person name="Goodwin L."/>
            <person name="Pitluck S."/>
            <person name="Schmutz J."/>
            <person name="Larimer F."/>
            <person name="Land M."/>
            <person name="Hauser L."/>
            <person name="Kyrpides N."/>
            <person name="Ovchinnikova G."/>
            <person name="Zhao F."/>
            <person name="Li T."/>
            <person name="Liu Z."/>
            <person name="Overmann J."/>
            <person name="Bryant D.A."/>
            <person name="Richardson P."/>
        </authorList>
    </citation>
    <scope>NUCLEOTIDE SEQUENCE [LARGE SCALE GENOMIC DNA]</scope>
    <source>
        <strain evidence="3">DSM 245 / NBRC 103803 / 6330</strain>
    </source>
</reference>
<dbReference type="STRING" id="290315.Clim_0590"/>
<dbReference type="SMART" id="SM00530">
    <property type="entry name" value="HTH_XRE"/>
    <property type="match status" value="1"/>
</dbReference>
<evidence type="ECO:0000259" key="1">
    <source>
        <dbReference type="PROSITE" id="PS50943"/>
    </source>
</evidence>
<name>B3EGZ8_CHLL2</name>
<dbReference type="CDD" id="cd00093">
    <property type="entry name" value="HTH_XRE"/>
    <property type="match status" value="1"/>
</dbReference>
<proteinExistence type="predicted"/>
<dbReference type="InterPro" id="IPR001387">
    <property type="entry name" value="Cro/C1-type_HTH"/>
</dbReference>
<evidence type="ECO:0000313" key="3">
    <source>
        <dbReference type="Proteomes" id="UP000008841"/>
    </source>
</evidence>
<dbReference type="KEGG" id="cli:Clim_0590"/>
<dbReference type="AlphaFoldDB" id="B3EGZ8"/>
<protein>
    <submittedName>
        <fullName evidence="2">Transcriptional regulator, XRE family</fullName>
    </submittedName>
</protein>
<dbReference type="HOGENOM" id="CLU_066192_18_2_10"/>
<dbReference type="eggNOG" id="COG1396">
    <property type="taxonomic scope" value="Bacteria"/>
</dbReference>
<organism evidence="2 3">
    <name type="scientific">Chlorobium limicola (strain DSM 245 / NBRC 103803 / 6330)</name>
    <dbReference type="NCBI Taxonomy" id="290315"/>
    <lineage>
        <taxon>Bacteria</taxon>
        <taxon>Pseudomonadati</taxon>
        <taxon>Chlorobiota</taxon>
        <taxon>Chlorobiia</taxon>
        <taxon>Chlorobiales</taxon>
        <taxon>Chlorobiaceae</taxon>
        <taxon>Chlorobium/Pelodictyon group</taxon>
        <taxon>Chlorobium</taxon>
    </lineage>
</organism>
<feature type="domain" description="HTH cro/C1-type" evidence="1">
    <location>
        <begin position="41"/>
        <end position="95"/>
    </location>
</feature>
<dbReference type="Pfam" id="PF01381">
    <property type="entry name" value="HTH_3"/>
    <property type="match status" value="1"/>
</dbReference>
<dbReference type="RefSeq" id="WP_012465559.1">
    <property type="nucleotide sequence ID" value="NC_010803.1"/>
</dbReference>
<dbReference type="PROSITE" id="PS50943">
    <property type="entry name" value="HTH_CROC1"/>
    <property type="match status" value="1"/>
</dbReference>
<dbReference type="GO" id="GO:0003677">
    <property type="term" value="F:DNA binding"/>
    <property type="evidence" value="ECO:0007669"/>
    <property type="project" value="InterPro"/>
</dbReference>
<gene>
    <name evidence="2" type="ordered locus">Clim_0590</name>
</gene>
<dbReference type="InterPro" id="IPR010982">
    <property type="entry name" value="Lambda_DNA-bd_dom_sf"/>
</dbReference>
<dbReference type="Proteomes" id="UP000008841">
    <property type="component" value="Chromosome"/>
</dbReference>
<dbReference type="SUPFAM" id="SSF47413">
    <property type="entry name" value="lambda repressor-like DNA-binding domains"/>
    <property type="match status" value="1"/>
</dbReference>
<evidence type="ECO:0000313" key="2">
    <source>
        <dbReference type="EMBL" id="ACD89678.1"/>
    </source>
</evidence>
<accession>B3EGZ8</accession>
<dbReference type="Gene3D" id="1.10.260.40">
    <property type="entry name" value="lambda repressor-like DNA-binding domains"/>
    <property type="match status" value="1"/>
</dbReference>
<dbReference type="OrthoDB" id="337567at2"/>
<sequence>MRNDRNIDELQAFIDEQKATSSGFAEGYDEGYRNFRIGVMLKQARLNTGMSQVEVAEKLKTHKSAISRIENHAEDVKLSTLVNYAEALGKKLDIFIH</sequence>
<dbReference type="EMBL" id="CP001097">
    <property type="protein sequence ID" value="ACD89678.1"/>
    <property type="molecule type" value="Genomic_DNA"/>
</dbReference>